<dbReference type="GO" id="GO:0048284">
    <property type="term" value="P:organelle fusion"/>
    <property type="evidence" value="ECO:0007669"/>
    <property type="project" value="TreeGrafter"/>
</dbReference>
<feature type="domain" description="Pep3/Vps18 beta-propeller" evidence="5">
    <location>
        <begin position="2"/>
        <end position="82"/>
    </location>
</feature>
<dbReference type="GO" id="GO:0008333">
    <property type="term" value="P:endosome to lysosome transport"/>
    <property type="evidence" value="ECO:0007669"/>
    <property type="project" value="TreeGrafter"/>
</dbReference>
<sequence>MDIALTDYHLVIIFGDRFEAISILNQKCTFNDVIAISEHGEREARAVDVWVAQSESCQLRGMCRDNVTESIWVYTDSNIIRYRPNEEGKSVWRIHLERGEYDKALSITDHLKDREPYQLVIKKQAEKFIAEKKCGFAQSV</sequence>
<dbReference type="GO" id="GO:0006904">
    <property type="term" value="P:vesicle docking involved in exocytosis"/>
    <property type="evidence" value="ECO:0007669"/>
    <property type="project" value="TreeGrafter"/>
</dbReference>
<dbReference type="OrthoDB" id="1845386at2759"/>
<dbReference type="PANTHER" id="PTHR23323:SF26">
    <property type="entry name" value="VACUOLAR PROTEIN SORTING-ASSOCIATED PROTEIN 18 HOMOLOG"/>
    <property type="match status" value="1"/>
</dbReference>
<dbReference type="EMBL" id="UYRR01008869">
    <property type="protein sequence ID" value="VDK24561.1"/>
    <property type="molecule type" value="Genomic_DNA"/>
</dbReference>
<evidence type="ECO:0000256" key="4">
    <source>
        <dbReference type="ARBA" id="ARBA00022833"/>
    </source>
</evidence>
<keyword evidence="4" id="KW-0862">Zinc</keyword>
<dbReference type="GO" id="GO:0007032">
    <property type="term" value="P:endosome organization"/>
    <property type="evidence" value="ECO:0007669"/>
    <property type="project" value="TreeGrafter"/>
</dbReference>
<evidence type="ECO:0000256" key="2">
    <source>
        <dbReference type="ARBA" id="ARBA00022723"/>
    </source>
</evidence>
<dbReference type="GO" id="GO:0007040">
    <property type="term" value="P:lysosome organization"/>
    <property type="evidence" value="ECO:0007669"/>
    <property type="project" value="TreeGrafter"/>
</dbReference>
<evidence type="ECO:0000256" key="3">
    <source>
        <dbReference type="ARBA" id="ARBA00022771"/>
    </source>
</evidence>
<name>A0A3P6PXC1_ANISI</name>
<accession>A0A3P6PXC1</accession>
<dbReference type="AlphaFoldDB" id="A0A3P6PXC1"/>
<keyword evidence="2" id="KW-0479">Metal-binding</keyword>
<dbReference type="PANTHER" id="PTHR23323">
    <property type="entry name" value="VACUOLAR PROTEIN SORTING-ASSOCIATED PROTEIN"/>
    <property type="match status" value="1"/>
</dbReference>
<proteinExistence type="predicted"/>
<comment type="subcellular location">
    <subcellularLocation>
        <location evidence="1">Late endosome membrane</location>
        <topology evidence="1">Peripheral membrane protein</topology>
        <orientation evidence="1">Cytoplasmic side</orientation>
    </subcellularLocation>
</comment>
<organism evidence="6 7">
    <name type="scientific">Anisakis simplex</name>
    <name type="common">Herring worm</name>
    <dbReference type="NCBI Taxonomy" id="6269"/>
    <lineage>
        <taxon>Eukaryota</taxon>
        <taxon>Metazoa</taxon>
        <taxon>Ecdysozoa</taxon>
        <taxon>Nematoda</taxon>
        <taxon>Chromadorea</taxon>
        <taxon>Rhabditida</taxon>
        <taxon>Spirurina</taxon>
        <taxon>Ascaridomorpha</taxon>
        <taxon>Ascaridoidea</taxon>
        <taxon>Anisakidae</taxon>
        <taxon>Anisakis</taxon>
        <taxon>Anisakis simplex complex</taxon>
    </lineage>
</organism>
<reference evidence="6 7" key="1">
    <citation type="submission" date="2018-11" db="EMBL/GenBank/DDBJ databases">
        <authorList>
            <consortium name="Pathogen Informatics"/>
        </authorList>
    </citation>
    <scope>NUCLEOTIDE SEQUENCE [LARGE SCALE GENOMIC DNA]</scope>
</reference>
<dbReference type="Pfam" id="PF05131">
    <property type="entry name" value="Pep3_Vps18"/>
    <property type="match status" value="1"/>
</dbReference>
<evidence type="ECO:0000256" key="1">
    <source>
        <dbReference type="ARBA" id="ARBA00004492"/>
    </source>
</evidence>
<keyword evidence="3" id="KW-0863">Zinc-finger</keyword>
<dbReference type="GO" id="GO:0008270">
    <property type="term" value="F:zinc ion binding"/>
    <property type="evidence" value="ECO:0007669"/>
    <property type="project" value="UniProtKB-KW"/>
</dbReference>
<dbReference type="GO" id="GO:0030897">
    <property type="term" value="C:HOPS complex"/>
    <property type="evidence" value="ECO:0007669"/>
    <property type="project" value="TreeGrafter"/>
</dbReference>
<dbReference type="InterPro" id="IPR007810">
    <property type="entry name" value="Pep3/Vps18_beta-prop"/>
</dbReference>
<dbReference type="GO" id="GO:0030674">
    <property type="term" value="F:protein-macromolecule adaptor activity"/>
    <property type="evidence" value="ECO:0007669"/>
    <property type="project" value="TreeGrafter"/>
</dbReference>
<evidence type="ECO:0000313" key="6">
    <source>
        <dbReference type="EMBL" id="VDK24561.1"/>
    </source>
</evidence>
<protein>
    <recommendedName>
        <fullName evidence="5">Pep3/Vps18 beta-propeller domain-containing protein</fullName>
    </recommendedName>
</protein>
<evidence type="ECO:0000313" key="7">
    <source>
        <dbReference type="Proteomes" id="UP000267096"/>
    </source>
</evidence>
<dbReference type="Proteomes" id="UP000267096">
    <property type="component" value="Unassembled WGS sequence"/>
</dbReference>
<gene>
    <name evidence="6" type="ORF">ASIM_LOCUS4826</name>
</gene>
<keyword evidence="7" id="KW-1185">Reference proteome</keyword>
<evidence type="ECO:0000259" key="5">
    <source>
        <dbReference type="Pfam" id="PF05131"/>
    </source>
</evidence>
<dbReference type="GO" id="GO:0031902">
    <property type="term" value="C:late endosome membrane"/>
    <property type="evidence" value="ECO:0007669"/>
    <property type="project" value="UniProtKB-SubCell"/>
</dbReference>